<dbReference type="AlphaFoldDB" id="A0A8X6YX20"/>
<organism evidence="1 2">
    <name type="scientific">Trichonephila inaurata madagascariensis</name>
    <dbReference type="NCBI Taxonomy" id="2747483"/>
    <lineage>
        <taxon>Eukaryota</taxon>
        <taxon>Metazoa</taxon>
        <taxon>Ecdysozoa</taxon>
        <taxon>Arthropoda</taxon>
        <taxon>Chelicerata</taxon>
        <taxon>Arachnida</taxon>
        <taxon>Araneae</taxon>
        <taxon>Araneomorphae</taxon>
        <taxon>Entelegynae</taxon>
        <taxon>Araneoidea</taxon>
        <taxon>Nephilidae</taxon>
        <taxon>Trichonephila</taxon>
        <taxon>Trichonephila inaurata</taxon>
    </lineage>
</organism>
<evidence type="ECO:0000313" key="2">
    <source>
        <dbReference type="Proteomes" id="UP000886998"/>
    </source>
</evidence>
<gene>
    <name evidence="1" type="ORF">TNIN_56681</name>
</gene>
<dbReference type="Proteomes" id="UP000886998">
    <property type="component" value="Unassembled WGS sequence"/>
</dbReference>
<proteinExistence type="predicted"/>
<name>A0A8X6YX20_9ARAC</name>
<sequence>MLGKKKGQKSHIIVDTRGGLVIAAEVHSASIQDRDSAFKSFAQAKCKFPNFTQKSNCKYYCCKSVAATVAPSAAVDPPLTVPHLDLHHILVVLFLQP</sequence>
<evidence type="ECO:0000313" key="1">
    <source>
        <dbReference type="EMBL" id="GFY80018.1"/>
    </source>
</evidence>
<keyword evidence="2" id="KW-1185">Reference proteome</keyword>
<comment type="caution">
    <text evidence="1">The sequence shown here is derived from an EMBL/GenBank/DDBJ whole genome shotgun (WGS) entry which is preliminary data.</text>
</comment>
<evidence type="ECO:0008006" key="3">
    <source>
        <dbReference type="Google" id="ProtNLM"/>
    </source>
</evidence>
<reference evidence="1" key="1">
    <citation type="submission" date="2020-08" db="EMBL/GenBank/DDBJ databases">
        <title>Multicomponent nature underlies the extraordinary mechanical properties of spider dragline silk.</title>
        <authorList>
            <person name="Kono N."/>
            <person name="Nakamura H."/>
            <person name="Mori M."/>
            <person name="Yoshida Y."/>
            <person name="Ohtoshi R."/>
            <person name="Malay A.D."/>
            <person name="Moran D.A.P."/>
            <person name="Tomita M."/>
            <person name="Numata K."/>
            <person name="Arakawa K."/>
        </authorList>
    </citation>
    <scope>NUCLEOTIDE SEQUENCE</scope>
</reference>
<dbReference type="EMBL" id="BMAV01023781">
    <property type="protein sequence ID" value="GFY80018.1"/>
    <property type="molecule type" value="Genomic_DNA"/>
</dbReference>
<accession>A0A8X6YX20</accession>
<protein>
    <recommendedName>
        <fullName evidence="3">Transposase</fullName>
    </recommendedName>
</protein>